<comment type="caution">
    <text evidence="3">The sequence shown here is derived from an EMBL/GenBank/DDBJ whole genome shotgun (WGS) entry which is preliminary data.</text>
</comment>
<keyword evidence="4" id="KW-1185">Reference proteome</keyword>
<evidence type="ECO:0000313" key="3">
    <source>
        <dbReference type="EMBL" id="CAD2076384.1"/>
    </source>
</evidence>
<keyword evidence="1" id="KW-0732">Signal</keyword>
<name>A0A6V7RFG4_9BACL</name>
<gene>
    <name evidence="3" type="ORF">JEOSCH030_01062</name>
</gene>
<dbReference type="CDD" id="cd20685">
    <property type="entry name" value="CdiA-CT_Ecl_RNase-like"/>
    <property type="match status" value="1"/>
</dbReference>
<dbReference type="EMBL" id="CAJEWE010000010">
    <property type="protein sequence ID" value="CAD2076384.1"/>
    <property type="molecule type" value="Genomic_DNA"/>
</dbReference>
<dbReference type="Gene3D" id="3.10.380.20">
    <property type="entry name" value="Novel toxin 21 (CdiA), C-terminal domain"/>
    <property type="match status" value="1"/>
</dbReference>
<feature type="signal peptide" evidence="1">
    <location>
        <begin position="1"/>
        <end position="31"/>
    </location>
</feature>
<dbReference type="InterPro" id="IPR038181">
    <property type="entry name" value="Ntox21_sf"/>
</dbReference>
<reference evidence="3 4" key="1">
    <citation type="submission" date="2020-07" db="EMBL/GenBank/DDBJ databases">
        <authorList>
            <person name="Criscuolo A."/>
        </authorList>
    </citation>
    <scope>NUCLEOTIDE SEQUENCE [LARGE SCALE GENOMIC DNA]</scope>
    <source>
        <strain evidence="4">CIP 111030</strain>
    </source>
</reference>
<feature type="chain" id="PRO_5028077113" description="Novel toxin 21 domain-containing protein" evidence="1">
    <location>
        <begin position="32"/>
        <end position="134"/>
    </location>
</feature>
<proteinExistence type="predicted"/>
<evidence type="ECO:0000313" key="4">
    <source>
        <dbReference type="Proteomes" id="UP000521032"/>
    </source>
</evidence>
<feature type="domain" description="Novel toxin 21" evidence="2">
    <location>
        <begin position="63"/>
        <end position="134"/>
    </location>
</feature>
<dbReference type="Proteomes" id="UP000521032">
    <property type="component" value="Unassembled WGS sequence"/>
</dbReference>
<dbReference type="Pfam" id="PF15526">
    <property type="entry name" value="Ntox21"/>
    <property type="match status" value="1"/>
</dbReference>
<accession>A0A6V7RFG4</accession>
<dbReference type="RefSeq" id="WP_408634870.1">
    <property type="nucleotide sequence ID" value="NZ_BMDB01000001.1"/>
</dbReference>
<dbReference type="InterPro" id="IPR028190">
    <property type="entry name" value="Ntox21"/>
</dbReference>
<sequence>MYFFKKIASITIVGILASSIFFSSTDSQVHAQTSKVYISKNNEGVSISSTRNHLKGLETGAGAIAKSLGYSRTNYYSMGQKVYKSNENKNPIYITRDNGSHIGGYWNGARTVKDLARKETRSGTYDKNLRRLGD</sequence>
<evidence type="ECO:0000256" key="1">
    <source>
        <dbReference type="SAM" id="SignalP"/>
    </source>
</evidence>
<evidence type="ECO:0000259" key="2">
    <source>
        <dbReference type="Pfam" id="PF15526"/>
    </source>
</evidence>
<organism evidence="3 4">
    <name type="scientific">Phocicoccus schoeneichii</name>
    <dbReference type="NCBI Taxonomy" id="1812261"/>
    <lineage>
        <taxon>Bacteria</taxon>
        <taxon>Bacillati</taxon>
        <taxon>Bacillota</taxon>
        <taxon>Bacilli</taxon>
        <taxon>Bacillales</taxon>
        <taxon>Salinicoccaceae</taxon>
        <taxon>Phocicoccus</taxon>
    </lineage>
</organism>
<dbReference type="AlphaFoldDB" id="A0A6V7RFG4"/>
<protein>
    <recommendedName>
        <fullName evidence="2">Novel toxin 21 domain-containing protein</fullName>
    </recommendedName>
</protein>